<organism evidence="13 14">
    <name type="scientific">Glycomyces artemisiae</name>
    <dbReference type="NCBI Taxonomy" id="1076443"/>
    <lineage>
        <taxon>Bacteria</taxon>
        <taxon>Bacillati</taxon>
        <taxon>Actinomycetota</taxon>
        <taxon>Actinomycetes</taxon>
        <taxon>Glycomycetales</taxon>
        <taxon>Glycomycetaceae</taxon>
        <taxon>Glycomyces</taxon>
    </lineage>
</organism>
<keyword evidence="7" id="KW-0547">Nucleotide-binding</keyword>
<dbReference type="EMBL" id="JABFXE010000679">
    <property type="protein sequence ID" value="NUQ89974.1"/>
    <property type="molecule type" value="Genomic_DNA"/>
</dbReference>
<dbReference type="PANTHER" id="PTHR11777:SF9">
    <property type="entry name" value="ALANINE--TRNA LIGASE, CYTOPLASMIC"/>
    <property type="match status" value="1"/>
</dbReference>
<dbReference type="InterPro" id="IPR002318">
    <property type="entry name" value="Ala-tRNA-lgiase_IIc"/>
</dbReference>
<dbReference type="GO" id="GO:0004813">
    <property type="term" value="F:alanine-tRNA ligase activity"/>
    <property type="evidence" value="ECO:0007669"/>
    <property type="project" value="UniProtKB-EC"/>
</dbReference>
<evidence type="ECO:0000256" key="2">
    <source>
        <dbReference type="ARBA" id="ARBA00008226"/>
    </source>
</evidence>
<dbReference type="InterPro" id="IPR045864">
    <property type="entry name" value="aa-tRNA-synth_II/BPL/LPL"/>
</dbReference>
<evidence type="ECO:0000256" key="6">
    <source>
        <dbReference type="ARBA" id="ARBA00022598"/>
    </source>
</evidence>
<dbReference type="InterPro" id="IPR050058">
    <property type="entry name" value="Ala-tRNA_ligase"/>
</dbReference>
<dbReference type="InterPro" id="IPR018164">
    <property type="entry name" value="Ala-tRNA-synth_IIc_N"/>
</dbReference>
<dbReference type="FunFam" id="3.30.930.10:FF:000004">
    <property type="entry name" value="Alanine--tRNA ligase"/>
    <property type="match status" value="1"/>
</dbReference>
<comment type="caution">
    <text evidence="13">The sequence shown here is derived from an EMBL/GenBank/DDBJ whole genome shotgun (WGS) entry which is preliminary data.</text>
</comment>
<sequence>METAEIRRRFLKFFESNGHTVVPSAPLPAIEDPNLLFINAGMVQFVPYFLGQAKPPWDTAASVQKCIRTPDIDEVGKTSRHGTFFQMNGNFSFGDYFKEQAIRYAWDLTTGSVEQGGLGLDGDRIWATVYLDDDEAIDIWHKQIGLPLDRIVRRGQEDNMWSMGIPGPCGPCSELYYDRGPDYGPEGGPEVDEDRYLEFWNLVFMQQERGAGPAKKDYVILGDLPKKNIDTGMGLERMASIL</sequence>
<dbReference type="Proteomes" id="UP000574690">
    <property type="component" value="Unassembled WGS sequence"/>
</dbReference>
<dbReference type="GO" id="GO:0005524">
    <property type="term" value="F:ATP binding"/>
    <property type="evidence" value="ECO:0007669"/>
    <property type="project" value="UniProtKB-KW"/>
</dbReference>
<evidence type="ECO:0000256" key="5">
    <source>
        <dbReference type="ARBA" id="ARBA00022555"/>
    </source>
</evidence>
<evidence type="ECO:0000256" key="4">
    <source>
        <dbReference type="ARBA" id="ARBA00017959"/>
    </source>
</evidence>
<evidence type="ECO:0000259" key="12">
    <source>
        <dbReference type="PROSITE" id="PS50860"/>
    </source>
</evidence>
<dbReference type="PANTHER" id="PTHR11777">
    <property type="entry name" value="ALANYL-TRNA SYNTHETASE"/>
    <property type="match status" value="1"/>
</dbReference>
<evidence type="ECO:0000256" key="1">
    <source>
        <dbReference type="ARBA" id="ARBA00001947"/>
    </source>
</evidence>
<evidence type="ECO:0000313" key="14">
    <source>
        <dbReference type="Proteomes" id="UP000574690"/>
    </source>
</evidence>
<keyword evidence="8" id="KW-0067">ATP-binding</keyword>
<evidence type="ECO:0000256" key="9">
    <source>
        <dbReference type="ARBA" id="ARBA00022884"/>
    </source>
</evidence>
<evidence type="ECO:0000256" key="10">
    <source>
        <dbReference type="ARBA" id="ARBA00022917"/>
    </source>
</evidence>
<dbReference type="PRINTS" id="PR00980">
    <property type="entry name" value="TRNASYNTHALA"/>
</dbReference>
<dbReference type="InterPro" id="IPR018165">
    <property type="entry name" value="Ala-tRNA-synth_IIc_core"/>
</dbReference>
<evidence type="ECO:0000256" key="3">
    <source>
        <dbReference type="ARBA" id="ARBA00013168"/>
    </source>
</evidence>
<keyword evidence="5" id="KW-0820">tRNA-binding</keyword>
<name>A0A850CD83_9ACTN</name>
<keyword evidence="11" id="KW-0030">Aminoacyl-tRNA synthetase</keyword>
<dbReference type="PROSITE" id="PS50860">
    <property type="entry name" value="AA_TRNA_LIGASE_II_ALA"/>
    <property type="match status" value="1"/>
</dbReference>
<comment type="similarity">
    <text evidence="2">Belongs to the class-II aminoacyl-tRNA synthetase family.</text>
</comment>
<feature type="domain" description="Alanyl-transfer RNA synthetases family profile" evidence="12">
    <location>
        <begin position="1"/>
        <end position="242"/>
    </location>
</feature>
<keyword evidence="10" id="KW-0648">Protein biosynthesis</keyword>
<evidence type="ECO:0000256" key="8">
    <source>
        <dbReference type="ARBA" id="ARBA00022840"/>
    </source>
</evidence>
<evidence type="ECO:0000256" key="11">
    <source>
        <dbReference type="ARBA" id="ARBA00023146"/>
    </source>
</evidence>
<proteinExistence type="inferred from homology"/>
<dbReference type="GO" id="GO:0002161">
    <property type="term" value="F:aminoacyl-tRNA deacylase activity"/>
    <property type="evidence" value="ECO:0007669"/>
    <property type="project" value="TreeGrafter"/>
</dbReference>
<dbReference type="AlphaFoldDB" id="A0A850CD83"/>
<dbReference type="EC" id="6.1.1.7" evidence="3"/>
<comment type="cofactor">
    <cofactor evidence="1">
        <name>Zn(2+)</name>
        <dbReference type="ChEBI" id="CHEBI:29105"/>
    </cofactor>
</comment>
<dbReference type="Pfam" id="PF01411">
    <property type="entry name" value="tRNA-synt_2c"/>
    <property type="match status" value="1"/>
</dbReference>
<accession>A0A850CD83</accession>
<evidence type="ECO:0000313" key="13">
    <source>
        <dbReference type="EMBL" id="NUQ89974.1"/>
    </source>
</evidence>
<dbReference type="GO" id="GO:0000049">
    <property type="term" value="F:tRNA binding"/>
    <property type="evidence" value="ECO:0007669"/>
    <property type="project" value="UniProtKB-KW"/>
</dbReference>
<dbReference type="CDD" id="cd00673">
    <property type="entry name" value="AlaRS_core"/>
    <property type="match status" value="1"/>
</dbReference>
<dbReference type="GO" id="GO:0006419">
    <property type="term" value="P:alanyl-tRNA aminoacylation"/>
    <property type="evidence" value="ECO:0007669"/>
    <property type="project" value="InterPro"/>
</dbReference>
<keyword evidence="9" id="KW-0694">RNA-binding</keyword>
<protein>
    <recommendedName>
        <fullName evidence="4">Alanine--tRNA ligase</fullName>
        <ecNumber evidence="3">6.1.1.7</ecNumber>
    </recommendedName>
</protein>
<dbReference type="GO" id="GO:0005829">
    <property type="term" value="C:cytosol"/>
    <property type="evidence" value="ECO:0007669"/>
    <property type="project" value="TreeGrafter"/>
</dbReference>
<feature type="non-terminal residue" evidence="13">
    <location>
        <position position="242"/>
    </location>
</feature>
<dbReference type="Gene3D" id="3.30.930.10">
    <property type="entry name" value="Bira Bifunctional Protein, Domain 2"/>
    <property type="match status" value="1"/>
</dbReference>
<evidence type="ECO:0000256" key="7">
    <source>
        <dbReference type="ARBA" id="ARBA00022741"/>
    </source>
</evidence>
<dbReference type="SUPFAM" id="SSF55681">
    <property type="entry name" value="Class II aaRS and biotin synthetases"/>
    <property type="match status" value="1"/>
</dbReference>
<keyword evidence="6 13" id="KW-0436">Ligase</keyword>
<gene>
    <name evidence="13" type="ORF">HOQ43_16120</name>
</gene>
<reference evidence="13 14" key="1">
    <citation type="submission" date="2020-05" db="EMBL/GenBank/DDBJ databases">
        <title>DNA-SIP metagenomic assembled genomes.</title>
        <authorList>
            <person name="Yu J."/>
        </authorList>
    </citation>
    <scope>NUCLEOTIDE SEQUENCE [LARGE SCALE GENOMIC DNA]</scope>
    <source>
        <strain evidence="13">Bin5.27</strain>
    </source>
</reference>